<dbReference type="InterPro" id="IPR042070">
    <property type="entry name" value="PucR_C-HTH_sf"/>
</dbReference>
<reference evidence="5 6" key="1">
    <citation type="submission" date="2012-03" db="EMBL/GenBank/DDBJ databases">
        <authorList>
            <person name="Harkins D.M."/>
            <person name="Madupu R."/>
            <person name="Durkin A.S."/>
            <person name="Torralba M."/>
            <person name="Methe B."/>
            <person name="Sutton G.G."/>
            <person name="Nelson K.E."/>
        </authorList>
    </citation>
    <scope>NUCLEOTIDE SEQUENCE [LARGE SCALE GENOMIC DNA]</scope>
    <source>
        <strain evidence="5 6">CCUG 2042</strain>
    </source>
</reference>
<organism evidence="5 6">
    <name type="scientific">Pasteurella bettyae CCUG 2042</name>
    <dbReference type="NCBI Taxonomy" id="1095749"/>
    <lineage>
        <taxon>Bacteria</taxon>
        <taxon>Pseudomonadati</taxon>
        <taxon>Pseudomonadota</taxon>
        <taxon>Gammaproteobacteria</taxon>
        <taxon>Pasteurellales</taxon>
        <taxon>Pasteurellaceae</taxon>
        <taxon>Pasteurella</taxon>
    </lineage>
</organism>
<gene>
    <name evidence="5" type="ORF">HMPREF1052_1919</name>
</gene>
<evidence type="ECO:0000313" key="5">
    <source>
        <dbReference type="EMBL" id="EIJ71177.1"/>
    </source>
</evidence>
<comment type="caution">
    <text evidence="5">The sequence shown here is derived from an EMBL/GenBank/DDBJ whole genome shotgun (WGS) entry which is preliminary data.</text>
</comment>
<proteinExistence type="inferred from homology"/>
<dbReference type="InterPro" id="IPR041522">
    <property type="entry name" value="CdaR_GGDEF"/>
</dbReference>
<dbReference type="InterPro" id="IPR025736">
    <property type="entry name" value="PucR_C-HTH_dom"/>
</dbReference>
<dbReference type="Proteomes" id="UP000006457">
    <property type="component" value="Unassembled WGS sequence"/>
</dbReference>
<sequence length="369" mass="42040">MLLNQMIAQKIVQRAMKIIGSSINVMDQNGIIIASGDTKRLHQKHIGAILAIRENRTIEIDEQLAKKWNDEVQPGINLPINYLGKILGVIGISGVPEKISAYAELVRMTAELIIEQHAALEKERWTRRYREEFIIKLLEDSSSHNLSQILEQTHGFNIALAPESAVIIIKFLQANIEKLQTTLSYLEQTFPQTPSVPIGLDQIAMIMPISILTTITQQKQINHLLPLLQIQEYKLSIGLTTSSINSFHLSYQTAKATLEYGLKQHPKKTIYSFSQERFPVLINTFSESWQHALLTSPLHKLVQQDPNGILRKTLKQYFLSNCDLSLSSKSMFIHINTLRYRISKIEKITGLNINKIEDKFILYIGTFQL</sequence>
<evidence type="ECO:0000313" key="6">
    <source>
        <dbReference type="Proteomes" id="UP000006457"/>
    </source>
</evidence>
<dbReference type="Pfam" id="PF05651">
    <property type="entry name" value="Diacid_rec"/>
    <property type="match status" value="1"/>
</dbReference>
<feature type="domain" description="CdaR GGDEF-like" evidence="4">
    <location>
        <begin position="147"/>
        <end position="259"/>
    </location>
</feature>
<evidence type="ECO:0000259" key="4">
    <source>
        <dbReference type="Pfam" id="PF17853"/>
    </source>
</evidence>
<dbReference type="PATRIC" id="fig|1095749.3.peg.516"/>
<evidence type="ECO:0000259" key="3">
    <source>
        <dbReference type="Pfam" id="PF13556"/>
    </source>
</evidence>
<dbReference type="RefSeq" id="WP_005759327.1">
    <property type="nucleotide sequence ID" value="NZ_AJSX01000008.1"/>
</dbReference>
<protein>
    <submittedName>
        <fullName evidence="5">Putative sugar diacid recognition</fullName>
    </submittedName>
</protein>
<feature type="domain" description="Putative sugar diacid recognition" evidence="2">
    <location>
        <begin position="3"/>
        <end position="137"/>
    </location>
</feature>
<dbReference type="InterPro" id="IPR051448">
    <property type="entry name" value="CdaR-like_regulators"/>
</dbReference>
<evidence type="ECO:0000259" key="2">
    <source>
        <dbReference type="Pfam" id="PF05651"/>
    </source>
</evidence>
<keyword evidence="6" id="KW-1185">Reference proteome</keyword>
<name>I3DHI4_9PAST</name>
<comment type="similarity">
    <text evidence="1">Belongs to the CdaR family.</text>
</comment>
<dbReference type="EMBL" id="AJSX01000008">
    <property type="protein sequence ID" value="EIJ71177.1"/>
    <property type="molecule type" value="Genomic_DNA"/>
</dbReference>
<accession>I3DHI4</accession>
<evidence type="ECO:0000256" key="1">
    <source>
        <dbReference type="ARBA" id="ARBA00006754"/>
    </source>
</evidence>
<dbReference type="PANTHER" id="PTHR33744">
    <property type="entry name" value="CARBOHYDRATE DIACID REGULATOR"/>
    <property type="match status" value="1"/>
</dbReference>
<dbReference type="InterPro" id="IPR008599">
    <property type="entry name" value="Diacid_rec"/>
</dbReference>
<dbReference type="Pfam" id="PF13556">
    <property type="entry name" value="HTH_30"/>
    <property type="match status" value="1"/>
</dbReference>
<dbReference type="AlphaFoldDB" id="I3DHI4"/>
<dbReference type="eggNOG" id="COG3835">
    <property type="taxonomic scope" value="Bacteria"/>
</dbReference>
<dbReference type="Gene3D" id="1.10.10.2840">
    <property type="entry name" value="PucR C-terminal helix-turn-helix domain"/>
    <property type="match status" value="1"/>
</dbReference>
<dbReference type="PANTHER" id="PTHR33744:SF15">
    <property type="entry name" value="CARBOHYDRATE DIACID REGULATOR"/>
    <property type="match status" value="1"/>
</dbReference>
<dbReference type="OrthoDB" id="9792148at2"/>
<feature type="domain" description="PucR C-terminal helix-turn-helix" evidence="3">
    <location>
        <begin position="310"/>
        <end position="364"/>
    </location>
</feature>
<dbReference type="Pfam" id="PF17853">
    <property type="entry name" value="GGDEF_2"/>
    <property type="match status" value="1"/>
</dbReference>